<feature type="region of interest" description="Disordered" evidence="1">
    <location>
        <begin position="21"/>
        <end position="45"/>
    </location>
</feature>
<accession>A0A0L7MB13</accession>
<protein>
    <submittedName>
        <fullName evidence="2">Uncharacterized protein</fullName>
    </submittedName>
</protein>
<gene>
    <name evidence="2" type="ORF">PFDG_05333</name>
</gene>
<evidence type="ECO:0000256" key="1">
    <source>
        <dbReference type="SAM" id="MobiDB-lite"/>
    </source>
</evidence>
<dbReference type="EMBL" id="GG703256">
    <property type="protein sequence ID" value="KOB89780.1"/>
    <property type="molecule type" value="Genomic_DNA"/>
</dbReference>
<reference evidence="3" key="1">
    <citation type="submission" date="2006-09" db="EMBL/GenBank/DDBJ databases">
        <title>Annotation of Plasmodium falciparum Dd2.</title>
        <authorList>
            <consortium name="The Broad Institute Genome Sequencing Platform"/>
            <person name="Volkman S.K."/>
            <person name="Neafsey D.E."/>
            <person name="Dash A.P."/>
            <person name="Chitnis C.E."/>
            <person name="Hartl D.L."/>
            <person name="Young S.K."/>
            <person name="Zeng Q."/>
            <person name="Koehrsen M."/>
            <person name="Alvarado L."/>
            <person name="Berlin A."/>
            <person name="Borenstein D."/>
            <person name="Chapman S.B."/>
            <person name="Chen Z."/>
            <person name="Engels R."/>
            <person name="Freedman E."/>
            <person name="Gellesch M."/>
            <person name="Goldberg J."/>
            <person name="Griggs A."/>
            <person name="Gujja S."/>
            <person name="Heilman E.R."/>
            <person name="Heiman D.I."/>
            <person name="Howarth C."/>
            <person name="Jen D."/>
            <person name="Larson L."/>
            <person name="Mehta T."/>
            <person name="Neiman D."/>
            <person name="Park D."/>
            <person name="Pearson M."/>
            <person name="Roberts A."/>
            <person name="Saif S."/>
            <person name="Shea T."/>
            <person name="Shenoy N."/>
            <person name="Sisk P."/>
            <person name="Stolte C."/>
            <person name="Sykes S."/>
            <person name="Walk T."/>
            <person name="White J."/>
            <person name="Yandava C."/>
            <person name="Haas B."/>
            <person name="Henn M.R."/>
            <person name="Nusbaum C."/>
            <person name="Birren B."/>
        </authorList>
    </citation>
    <scope>NUCLEOTIDE SEQUENCE [LARGE SCALE GENOMIC DNA]</scope>
</reference>
<dbReference type="Proteomes" id="UP000054282">
    <property type="component" value="Unassembled WGS sequence"/>
</dbReference>
<proteinExistence type="predicted"/>
<evidence type="ECO:0000313" key="2">
    <source>
        <dbReference type="EMBL" id="KOB89780.1"/>
    </source>
</evidence>
<organism evidence="2 3">
    <name type="scientific">Plasmodium falciparum (isolate Dd2)</name>
    <dbReference type="NCBI Taxonomy" id="57267"/>
    <lineage>
        <taxon>Eukaryota</taxon>
        <taxon>Sar</taxon>
        <taxon>Alveolata</taxon>
        <taxon>Apicomplexa</taxon>
        <taxon>Aconoidasida</taxon>
        <taxon>Haemosporida</taxon>
        <taxon>Plasmodiidae</taxon>
        <taxon>Plasmodium</taxon>
        <taxon>Plasmodium (Laverania)</taxon>
    </lineage>
</organism>
<evidence type="ECO:0000313" key="3">
    <source>
        <dbReference type="Proteomes" id="UP000054282"/>
    </source>
</evidence>
<dbReference type="AlphaFoldDB" id="A0A0L7MB13"/>
<sequence>MFETEKGVEIRKNKKKIEILENKNKNTSKNKISHDNPSNEYTYPEVNISNNCDSISDEYIKTSSMGNNIMKGFM</sequence>
<name>A0A0L7MB13_PLAF4</name>
<dbReference type="KEGG" id="pfd:PFDG_05333"/>
<reference evidence="3" key="2">
    <citation type="submission" date="2006-09" db="EMBL/GenBank/DDBJ databases">
        <title>The genome sequence of Plasmodium falciparum Dd2.</title>
        <authorList>
            <consortium name="The Broad Institute Genome Sequencing Platform"/>
            <person name="Birren B."/>
            <person name="Lander E."/>
            <person name="Galagan J."/>
            <person name="Nusbaum C."/>
            <person name="Devon K."/>
            <person name="Henn M."/>
            <person name="Jaffe D."/>
            <person name="Butler J."/>
            <person name="Alvarez P."/>
            <person name="Gnerre S."/>
            <person name="Grabherr M."/>
            <person name="Kleber M."/>
            <person name="Mauceli E."/>
            <person name="Brockman W."/>
            <person name="MacCallum I.A."/>
            <person name="Rounsley S."/>
            <person name="Young S."/>
            <person name="LaButti K."/>
            <person name="Pushparaj V."/>
            <person name="DeCaprio D."/>
            <person name="Crawford M."/>
            <person name="Koehrsen M."/>
            <person name="Engels R."/>
            <person name="Montgomery P."/>
            <person name="Pearson M."/>
            <person name="Howarth C."/>
            <person name="Larson L."/>
            <person name="Luoma S."/>
            <person name="White J."/>
            <person name="Kodira C."/>
            <person name="Zeng Q."/>
            <person name="O'Leary S."/>
            <person name="Yandava C."/>
            <person name="Alvarado L."/>
            <person name="Wirth D."/>
            <person name="Volkman S."/>
            <person name="Hartl D."/>
        </authorList>
    </citation>
    <scope>NUCLEOTIDE SEQUENCE [LARGE SCALE GENOMIC DNA]</scope>
</reference>
<feature type="compositionally biased region" description="Polar residues" evidence="1">
    <location>
        <begin position="35"/>
        <end position="45"/>
    </location>
</feature>